<gene>
    <name evidence="9" type="ORF">A1O9_03851</name>
</gene>
<dbReference type="PANTHER" id="PTHR10696">
    <property type="entry name" value="GAMMA-BUTYROBETAINE HYDROXYLASE-RELATED"/>
    <property type="match status" value="1"/>
</dbReference>
<dbReference type="OrthoDB" id="406634at2759"/>
<keyword evidence="3" id="KW-0479">Metal-binding</keyword>
<proteinExistence type="inferred from homology"/>
<evidence type="ECO:0000313" key="10">
    <source>
        <dbReference type="Proteomes" id="UP000027920"/>
    </source>
</evidence>
<dbReference type="PANTHER" id="PTHR10696:SF25">
    <property type="entry name" value="OXIDOREDUCTASE AIM17-RELATED"/>
    <property type="match status" value="1"/>
</dbReference>
<evidence type="ECO:0000313" key="9">
    <source>
        <dbReference type="EMBL" id="KEF59008.1"/>
    </source>
</evidence>
<organism evidence="9 10">
    <name type="scientific">Exophiala aquamarina CBS 119918</name>
    <dbReference type="NCBI Taxonomy" id="1182545"/>
    <lineage>
        <taxon>Eukaryota</taxon>
        <taxon>Fungi</taxon>
        <taxon>Dikarya</taxon>
        <taxon>Ascomycota</taxon>
        <taxon>Pezizomycotina</taxon>
        <taxon>Eurotiomycetes</taxon>
        <taxon>Chaetothyriomycetidae</taxon>
        <taxon>Chaetothyriales</taxon>
        <taxon>Herpotrichiellaceae</taxon>
        <taxon>Exophiala</taxon>
    </lineage>
</organism>
<comment type="caution">
    <text evidence="9">The sequence shown here is derived from an EMBL/GenBank/DDBJ whole genome shotgun (WGS) entry which is preliminary data.</text>
</comment>
<accession>A0A072PI60</accession>
<dbReference type="AlphaFoldDB" id="A0A072PI60"/>
<dbReference type="GeneID" id="25278785"/>
<dbReference type="InterPro" id="IPR042098">
    <property type="entry name" value="TauD-like_sf"/>
</dbReference>
<dbReference type="InterPro" id="IPR050411">
    <property type="entry name" value="AlphaKG_dependent_hydroxylases"/>
</dbReference>
<dbReference type="Pfam" id="PF02668">
    <property type="entry name" value="TauD"/>
    <property type="match status" value="1"/>
</dbReference>
<evidence type="ECO:0000256" key="2">
    <source>
        <dbReference type="ARBA" id="ARBA00008654"/>
    </source>
</evidence>
<evidence type="ECO:0000256" key="4">
    <source>
        <dbReference type="ARBA" id="ARBA00022964"/>
    </source>
</evidence>
<dbReference type="GO" id="GO:0051213">
    <property type="term" value="F:dioxygenase activity"/>
    <property type="evidence" value="ECO:0007669"/>
    <property type="project" value="UniProtKB-KW"/>
</dbReference>
<comment type="similarity">
    <text evidence="2">Belongs to the gamma-BBH/TMLD family.</text>
</comment>
<sequence length="413" mass="47428">MPDRGIRYHHVARKYSSTASPPSPEHSPADQASPILLRDACRCSQCIDPSDRQRNYSYSEIPINIQVHSAMSASDQNSTTIQWKNDMDSSHQSTFTPTQLNKLRAPFRNANWAFYQRPRKLWNNETYRTEKNPRINFDEYMDNSSILARSLHLLWRDGLVFVDNVPESEDSVRKIVERMGPLQNTFYGPTWNVRSVPQAKNVAYTSKYLGFHMDLLYMRDPPGLQFLHCIHNSCTGGESRFADTFKAVDELYSQANGPEMVQTLMNHQVRYEYDNDNFFYSDTKPTILASTQSPRDRVLLAKNPELMRRIEHVFWSPPFVGNIDSSQPHAELVKFVQASKAFSDILENPANVVEEKMDSGTCVIFDNQRVVHARNEFDVNSGKRWLKGAYLAHQDFSSKAVSLERQMPAAGED</sequence>
<dbReference type="EMBL" id="AMGV01000003">
    <property type="protein sequence ID" value="KEF59008.1"/>
    <property type="molecule type" value="Genomic_DNA"/>
</dbReference>
<dbReference type="Gene3D" id="3.60.130.10">
    <property type="entry name" value="Clavaminate synthase-like"/>
    <property type="match status" value="1"/>
</dbReference>
<keyword evidence="10" id="KW-1185">Reference proteome</keyword>
<keyword evidence="5" id="KW-0560">Oxidoreductase</keyword>
<dbReference type="HOGENOM" id="CLU_021859_0_0_1"/>
<evidence type="ECO:0000256" key="5">
    <source>
        <dbReference type="ARBA" id="ARBA00023002"/>
    </source>
</evidence>
<keyword evidence="4" id="KW-0223">Dioxygenase</keyword>
<feature type="region of interest" description="Disordered" evidence="7">
    <location>
        <begin position="1"/>
        <end position="31"/>
    </location>
</feature>
<evidence type="ECO:0000256" key="1">
    <source>
        <dbReference type="ARBA" id="ARBA00001954"/>
    </source>
</evidence>
<evidence type="ECO:0000259" key="8">
    <source>
        <dbReference type="Pfam" id="PF02668"/>
    </source>
</evidence>
<evidence type="ECO:0000256" key="6">
    <source>
        <dbReference type="ARBA" id="ARBA00023004"/>
    </source>
</evidence>
<dbReference type="GO" id="GO:0045329">
    <property type="term" value="P:carnitine biosynthetic process"/>
    <property type="evidence" value="ECO:0007669"/>
    <property type="project" value="TreeGrafter"/>
</dbReference>
<dbReference type="InterPro" id="IPR003819">
    <property type="entry name" value="TauD/TfdA-like"/>
</dbReference>
<evidence type="ECO:0000256" key="3">
    <source>
        <dbReference type="ARBA" id="ARBA00022723"/>
    </source>
</evidence>
<dbReference type="STRING" id="1182545.A0A072PI60"/>
<reference evidence="9 10" key="1">
    <citation type="submission" date="2013-03" db="EMBL/GenBank/DDBJ databases">
        <title>The Genome Sequence of Exophiala aquamarina CBS 119918.</title>
        <authorList>
            <consortium name="The Broad Institute Genomics Platform"/>
            <person name="Cuomo C."/>
            <person name="de Hoog S."/>
            <person name="Gorbushina A."/>
            <person name="Walker B."/>
            <person name="Young S.K."/>
            <person name="Zeng Q."/>
            <person name="Gargeya S."/>
            <person name="Fitzgerald M."/>
            <person name="Haas B."/>
            <person name="Abouelleil A."/>
            <person name="Allen A.W."/>
            <person name="Alvarado L."/>
            <person name="Arachchi H.M."/>
            <person name="Berlin A.M."/>
            <person name="Chapman S.B."/>
            <person name="Gainer-Dewar J."/>
            <person name="Goldberg J."/>
            <person name="Griggs A."/>
            <person name="Gujja S."/>
            <person name="Hansen M."/>
            <person name="Howarth C."/>
            <person name="Imamovic A."/>
            <person name="Ireland A."/>
            <person name="Larimer J."/>
            <person name="McCowan C."/>
            <person name="Murphy C."/>
            <person name="Pearson M."/>
            <person name="Poon T.W."/>
            <person name="Priest M."/>
            <person name="Roberts A."/>
            <person name="Saif S."/>
            <person name="Shea T."/>
            <person name="Sisk P."/>
            <person name="Sykes S."/>
            <person name="Wortman J."/>
            <person name="Nusbaum C."/>
            <person name="Birren B."/>
        </authorList>
    </citation>
    <scope>NUCLEOTIDE SEQUENCE [LARGE SCALE GENOMIC DNA]</scope>
    <source>
        <strain evidence="9 10">CBS 119918</strain>
    </source>
</reference>
<dbReference type="GO" id="GO:0005739">
    <property type="term" value="C:mitochondrion"/>
    <property type="evidence" value="ECO:0007669"/>
    <property type="project" value="TreeGrafter"/>
</dbReference>
<keyword evidence="6" id="KW-0408">Iron</keyword>
<dbReference type="Proteomes" id="UP000027920">
    <property type="component" value="Unassembled WGS sequence"/>
</dbReference>
<name>A0A072PI60_9EURO</name>
<dbReference type="GO" id="GO:0046872">
    <property type="term" value="F:metal ion binding"/>
    <property type="evidence" value="ECO:0007669"/>
    <property type="project" value="UniProtKB-KW"/>
</dbReference>
<dbReference type="InterPro" id="IPR038492">
    <property type="entry name" value="GBBH-like_N_sf"/>
</dbReference>
<dbReference type="SUPFAM" id="SSF51197">
    <property type="entry name" value="Clavaminate synthase-like"/>
    <property type="match status" value="1"/>
</dbReference>
<evidence type="ECO:0000256" key="7">
    <source>
        <dbReference type="SAM" id="MobiDB-lite"/>
    </source>
</evidence>
<comment type="cofactor">
    <cofactor evidence="1">
        <name>Fe(2+)</name>
        <dbReference type="ChEBI" id="CHEBI:29033"/>
    </cofactor>
</comment>
<protein>
    <recommendedName>
        <fullName evidence="8">TauD/TfdA-like domain-containing protein</fullName>
    </recommendedName>
</protein>
<feature type="domain" description="TauD/TfdA-like" evidence="8">
    <location>
        <begin position="132"/>
        <end position="390"/>
    </location>
</feature>
<dbReference type="Gene3D" id="3.30.2020.30">
    <property type="match status" value="1"/>
</dbReference>
<dbReference type="RefSeq" id="XP_013261598.1">
    <property type="nucleotide sequence ID" value="XM_013406144.1"/>
</dbReference>
<dbReference type="VEuPathDB" id="FungiDB:A1O9_03851"/>